<evidence type="ECO:0000256" key="3">
    <source>
        <dbReference type="ARBA" id="ARBA00023163"/>
    </source>
</evidence>
<proteinExistence type="predicted"/>
<dbReference type="InterPro" id="IPR011991">
    <property type="entry name" value="ArsR-like_HTH"/>
</dbReference>
<dbReference type="PROSITE" id="PS50956">
    <property type="entry name" value="HTH_ASNC_2"/>
    <property type="match status" value="1"/>
</dbReference>
<keyword evidence="1" id="KW-0805">Transcription regulation</keyword>
<dbReference type="PANTHER" id="PTHR30154">
    <property type="entry name" value="LEUCINE-RESPONSIVE REGULATORY PROTEIN"/>
    <property type="match status" value="1"/>
</dbReference>
<dbReference type="InterPro" id="IPR000485">
    <property type="entry name" value="AsnC-type_HTH_dom"/>
</dbReference>
<keyword evidence="2" id="KW-0238">DNA-binding</keyword>
<dbReference type="Proteomes" id="UP001197214">
    <property type="component" value="Unassembled WGS sequence"/>
</dbReference>
<evidence type="ECO:0000256" key="2">
    <source>
        <dbReference type="ARBA" id="ARBA00023125"/>
    </source>
</evidence>
<sequence>MDAMDRKIMALLSDDARMSVSEVAARAGLSQSACTRRIQALEATGRIRGYCARLGRRMLGFHVIALVDITLGTQVDEDLAAFERAIATIDGITECMLVSGAQDYRLKIVCRDLDDYERLHREHLGRLPNVLTISSSFVLRSVPTRSEADAMLTGTDAVSRGIAGA</sequence>
<accession>A0ABS6XH60</accession>
<reference evidence="5 6" key="1">
    <citation type="submission" date="2021-07" db="EMBL/GenBank/DDBJ databases">
        <title>Stakelama flava sp. nov., a novel endophytic bacterium isolated from branch of Kandelia candel.</title>
        <authorList>
            <person name="Tuo L."/>
        </authorList>
    </citation>
    <scope>NUCLEOTIDE SEQUENCE [LARGE SCALE GENOMIC DNA]</scope>
    <source>
        <strain evidence="5 6">CBK3Z-3</strain>
    </source>
</reference>
<dbReference type="Pfam" id="PF01037">
    <property type="entry name" value="AsnC_trans_reg"/>
    <property type="match status" value="1"/>
</dbReference>
<gene>
    <name evidence="5" type="ORF">KY084_01465</name>
</gene>
<evidence type="ECO:0000313" key="6">
    <source>
        <dbReference type="Proteomes" id="UP001197214"/>
    </source>
</evidence>
<evidence type="ECO:0000313" key="5">
    <source>
        <dbReference type="EMBL" id="MBW4329545.1"/>
    </source>
</evidence>
<organism evidence="5 6">
    <name type="scientific">Stakelama flava</name>
    <dbReference type="NCBI Taxonomy" id="2860338"/>
    <lineage>
        <taxon>Bacteria</taxon>
        <taxon>Pseudomonadati</taxon>
        <taxon>Pseudomonadota</taxon>
        <taxon>Alphaproteobacteria</taxon>
        <taxon>Sphingomonadales</taxon>
        <taxon>Sphingomonadaceae</taxon>
        <taxon>Stakelama</taxon>
    </lineage>
</organism>
<dbReference type="CDD" id="cd00090">
    <property type="entry name" value="HTH_ARSR"/>
    <property type="match status" value="1"/>
</dbReference>
<name>A0ABS6XH60_9SPHN</name>
<dbReference type="InterPro" id="IPR019888">
    <property type="entry name" value="Tscrpt_reg_AsnC-like"/>
</dbReference>
<keyword evidence="6" id="KW-1185">Reference proteome</keyword>
<evidence type="ECO:0000256" key="1">
    <source>
        <dbReference type="ARBA" id="ARBA00023015"/>
    </source>
</evidence>
<dbReference type="SMART" id="SM00344">
    <property type="entry name" value="HTH_ASNC"/>
    <property type="match status" value="1"/>
</dbReference>
<feature type="domain" description="HTH asnC-type" evidence="4">
    <location>
        <begin position="1"/>
        <end position="62"/>
    </location>
</feature>
<comment type="caution">
    <text evidence="5">The sequence shown here is derived from an EMBL/GenBank/DDBJ whole genome shotgun (WGS) entry which is preliminary data.</text>
</comment>
<dbReference type="EMBL" id="JAHWZX010000001">
    <property type="protein sequence ID" value="MBW4329545.1"/>
    <property type="molecule type" value="Genomic_DNA"/>
</dbReference>
<dbReference type="Pfam" id="PF13404">
    <property type="entry name" value="HTH_AsnC-type"/>
    <property type="match status" value="1"/>
</dbReference>
<dbReference type="PANTHER" id="PTHR30154:SF34">
    <property type="entry name" value="TRANSCRIPTIONAL REGULATOR AZLB"/>
    <property type="match status" value="1"/>
</dbReference>
<evidence type="ECO:0000259" key="4">
    <source>
        <dbReference type="PROSITE" id="PS50956"/>
    </source>
</evidence>
<dbReference type="InterPro" id="IPR019887">
    <property type="entry name" value="Tscrpt_reg_AsnC/Lrp_C"/>
</dbReference>
<protein>
    <submittedName>
        <fullName evidence="5">Lrp/AsnC family transcriptional regulator</fullName>
    </submittedName>
</protein>
<keyword evidence="3" id="KW-0804">Transcription</keyword>